<evidence type="ECO:0000313" key="1">
    <source>
        <dbReference type="EMBL" id="KAA6358330.1"/>
    </source>
</evidence>
<sequence length="116" mass="13659">MSIQKQLCLLRWNLVLQLATVILKAFLRLCSNQKKVGQSRWQRPTFVSMFRPYQQDLRTLSYAYLHKLVFGDTTIPRALSARTSRKYVYRNLDPKLFRYLSKDISLDCVVSVSEQP</sequence>
<dbReference type="Proteomes" id="UP000324800">
    <property type="component" value="Unassembled WGS sequence"/>
</dbReference>
<gene>
    <name evidence="1" type="ORF">EZS28_046145</name>
</gene>
<organism evidence="1 2">
    <name type="scientific">Streblomastix strix</name>
    <dbReference type="NCBI Taxonomy" id="222440"/>
    <lineage>
        <taxon>Eukaryota</taxon>
        <taxon>Metamonada</taxon>
        <taxon>Preaxostyla</taxon>
        <taxon>Oxymonadida</taxon>
        <taxon>Streblomastigidae</taxon>
        <taxon>Streblomastix</taxon>
    </lineage>
</organism>
<reference evidence="1 2" key="1">
    <citation type="submission" date="2019-03" db="EMBL/GenBank/DDBJ databases">
        <title>Single cell metagenomics reveals metabolic interactions within the superorganism composed of flagellate Streblomastix strix and complex community of Bacteroidetes bacteria on its surface.</title>
        <authorList>
            <person name="Treitli S.C."/>
            <person name="Kolisko M."/>
            <person name="Husnik F."/>
            <person name="Keeling P."/>
            <person name="Hampl V."/>
        </authorList>
    </citation>
    <scope>NUCLEOTIDE SEQUENCE [LARGE SCALE GENOMIC DNA]</scope>
    <source>
        <strain evidence="1">ST1C</strain>
    </source>
</reference>
<evidence type="ECO:0000313" key="2">
    <source>
        <dbReference type="Proteomes" id="UP000324800"/>
    </source>
</evidence>
<dbReference type="AlphaFoldDB" id="A0A5J4TKJ0"/>
<name>A0A5J4TKJ0_9EUKA</name>
<accession>A0A5J4TKJ0</accession>
<dbReference type="EMBL" id="SNRW01030032">
    <property type="protein sequence ID" value="KAA6358330.1"/>
    <property type="molecule type" value="Genomic_DNA"/>
</dbReference>
<protein>
    <submittedName>
        <fullName evidence="1">Uncharacterized protein</fullName>
    </submittedName>
</protein>
<comment type="caution">
    <text evidence="1">The sequence shown here is derived from an EMBL/GenBank/DDBJ whole genome shotgun (WGS) entry which is preliminary data.</text>
</comment>
<proteinExistence type="predicted"/>